<feature type="region of interest" description="Disordered" evidence="1">
    <location>
        <begin position="62"/>
        <end position="121"/>
    </location>
</feature>
<evidence type="ECO:0000313" key="2">
    <source>
        <dbReference type="EMBL" id="KDP25246.1"/>
    </source>
</evidence>
<gene>
    <name evidence="2" type="ORF">JCGZ_20402</name>
</gene>
<dbReference type="AlphaFoldDB" id="A0A067JMQ4"/>
<dbReference type="Proteomes" id="UP000027138">
    <property type="component" value="Unassembled WGS sequence"/>
</dbReference>
<sequence length="121" mass="14141">MEESRTRLNRKPEKEGVRSSVVCGELDGAELWRCCRDRRKREEGLLRSQLPATAFRVRVERRGAVTRPDLQRRGDIGEKLRWLDPEGKGRSRAPGEEEGKEKKEKEKSRTFRFDSDRFGPI</sequence>
<dbReference type="EMBL" id="KK914993">
    <property type="protein sequence ID" value="KDP25246.1"/>
    <property type="molecule type" value="Genomic_DNA"/>
</dbReference>
<reference evidence="2 3" key="1">
    <citation type="journal article" date="2014" name="PLoS ONE">
        <title>Global Analysis of Gene Expression Profiles in Physic Nut (Jatropha curcas L.) Seedlings Exposed to Salt Stress.</title>
        <authorList>
            <person name="Zhang L."/>
            <person name="Zhang C."/>
            <person name="Wu P."/>
            <person name="Chen Y."/>
            <person name="Li M."/>
            <person name="Jiang H."/>
            <person name="Wu G."/>
        </authorList>
    </citation>
    <scope>NUCLEOTIDE SEQUENCE [LARGE SCALE GENOMIC DNA]</scope>
    <source>
        <strain evidence="3">cv. GZQX0401</strain>
        <tissue evidence="2">Young leaves</tissue>
    </source>
</reference>
<evidence type="ECO:0000256" key="1">
    <source>
        <dbReference type="SAM" id="MobiDB-lite"/>
    </source>
</evidence>
<organism evidence="2 3">
    <name type="scientific">Jatropha curcas</name>
    <name type="common">Barbados nut</name>
    <dbReference type="NCBI Taxonomy" id="180498"/>
    <lineage>
        <taxon>Eukaryota</taxon>
        <taxon>Viridiplantae</taxon>
        <taxon>Streptophyta</taxon>
        <taxon>Embryophyta</taxon>
        <taxon>Tracheophyta</taxon>
        <taxon>Spermatophyta</taxon>
        <taxon>Magnoliopsida</taxon>
        <taxon>eudicotyledons</taxon>
        <taxon>Gunneridae</taxon>
        <taxon>Pentapetalae</taxon>
        <taxon>rosids</taxon>
        <taxon>fabids</taxon>
        <taxon>Malpighiales</taxon>
        <taxon>Euphorbiaceae</taxon>
        <taxon>Crotonoideae</taxon>
        <taxon>Jatropheae</taxon>
        <taxon>Jatropha</taxon>
    </lineage>
</organism>
<evidence type="ECO:0000313" key="3">
    <source>
        <dbReference type="Proteomes" id="UP000027138"/>
    </source>
</evidence>
<keyword evidence="3" id="KW-1185">Reference proteome</keyword>
<protein>
    <submittedName>
        <fullName evidence="2">Uncharacterized protein</fullName>
    </submittedName>
</protein>
<proteinExistence type="predicted"/>
<name>A0A067JMQ4_JATCU</name>
<accession>A0A067JMQ4</accession>